<protein>
    <submittedName>
        <fullName evidence="1">Uncharacterized protein</fullName>
    </submittedName>
</protein>
<evidence type="ECO:0000313" key="2">
    <source>
        <dbReference type="Proteomes" id="UP000217545"/>
    </source>
</evidence>
<dbReference type="Proteomes" id="UP000217545">
    <property type="component" value="Chromosome"/>
</dbReference>
<sequence>MPRTDSLLASSTSEISDWARRFSGCLIMKRSERRDFLRHECILHARFHIDLFDRETLRALMSWEKRKLSDFNSH</sequence>
<gene>
    <name evidence="1" type="ORF">PhaeoP63_03637</name>
</gene>
<name>A0AAC9ZCL7_9RHOB</name>
<proteinExistence type="predicted"/>
<dbReference type="EMBL" id="CP010784">
    <property type="protein sequence ID" value="ATF07673.1"/>
    <property type="molecule type" value="Genomic_DNA"/>
</dbReference>
<dbReference type="AlphaFoldDB" id="A0AAC9ZCL7"/>
<evidence type="ECO:0000313" key="1">
    <source>
        <dbReference type="EMBL" id="ATF07673.1"/>
    </source>
</evidence>
<accession>A0AAC9ZCL7</accession>
<organism evidence="1 2">
    <name type="scientific">Phaeobacter gallaeciensis</name>
    <dbReference type="NCBI Taxonomy" id="60890"/>
    <lineage>
        <taxon>Bacteria</taxon>
        <taxon>Pseudomonadati</taxon>
        <taxon>Pseudomonadota</taxon>
        <taxon>Alphaproteobacteria</taxon>
        <taxon>Rhodobacterales</taxon>
        <taxon>Roseobacteraceae</taxon>
        <taxon>Phaeobacter</taxon>
    </lineage>
</organism>
<reference evidence="1 2" key="1">
    <citation type="journal article" date="2017" name="Front. Microbiol.">
        <title>Phaeobacter piscinae sp. nov., a species of the Roseobacter group and potential aquaculture probiont.</title>
        <authorList>
            <person name="Sonnenschein E.C."/>
            <person name="Phippen C.B.W."/>
            <person name="Nielsen K.F."/>
            <person name="Mateiu R.V."/>
            <person name="Melchiorsen J."/>
            <person name="Gram L."/>
            <person name="Overmann J."/>
            <person name="Freese H.M."/>
        </authorList>
    </citation>
    <scope>NUCLEOTIDE SEQUENCE [LARGE SCALE GENOMIC DNA]</scope>
    <source>
        <strain evidence="1 2">P63</strain>
    </source>
</reference>